<keyword evidence="6" id="KW-0479">Metal-binding</keyword>
<protein>
    <submittedName>
        <fullName evidence="13">Lysine-2,3-aminomutase-like protein</fullName>
    </submittedName>
</protein>
<dbReference type="RefSeq" id="WP_377375004.1">
    <property type="nucleotide sequence ID" value="NZ_JBHSSW010000003.1"/>
</dbReference>
<dbReference type="InterPro" id="IPR007197">
    <property type="entry name" value="rSAM"/>
</dbReference>
<name>A0ABW1S5I6_9PROT</name>
<dbReference type="Pfam" id="PF04055">
    <property type="entry name" value="Radical_SAM"/>
    <property type="match status" value="1"/>
</dbReference>
<dbReference type="InterPro" id="IPR003739">
    <property type="entry name" value="Lys_aminomutase/Glu_NH3_mut"/>
</dbReference>
<proteinExistence type="inferred from homology"/>
<dbReference type="InterPro" id="IPR013785">
    <property type="entry name" value="Aldolase_TIM"/>
</dbReference>
<evidence type="ECO:0000256" key="7">
    <source>
        <dbReference type="ARBA" id="ARBA00022898"/>
    </source>
</evidence>
<dbReference type="SFLD" id="SFLDG01070">
    <property type="entry name" value="PLP-dependent"/>
    <property type="match status" value="1"/>
</dbReference>
<evidence type="ECO:0000256" key="2">
    <source>
        <dbReference type="ARBA" id="ARBA00001966"/>
    </source>
</evidence>
<evidence type="ECO:0000313" key="14">
    <source>
        <dbReference type="Proteomes" id="UP001596303"/>
    </source>
</evidence>
<dbReference type="InterPro" id="IPR022447">
    <property type="entry name" value="Lys_aminomutase-rel"/>
</dbReference>
<evidence type="ECO:0000256" key="3">
    <source>
        <dbReference type="ARBA" id="ARBA00008703"/>
    </source>
</evidence>
<dbReference type="PANTHER" id="PTHR30538:SF1">
    <property type="entry name" value="L-LYSINE 2,3-AMINOMUTASE"/>
    <property type="match status" value="1"/>
</dbReference>
<dbReference type="NCBIfam" id="TIGR03822">
    <property type="entry name" value="AblA_like_2"/>
    <property type="match status" value="1"/>
</dbReference>
<dbReference type="PIRSF" id="PIRSF004911">
    <property type="entry name" value="DUF160"/>
    <property type="match status" value="1"/>
</dbReference>
<evidence type="ECO:0000259" key="12">
    <source>
        <dbReference type="PROSITE" id="PS51918"/>
    </source>
</evidence>
<dbReference type="InterPro" id="IPR058240">
    <property type="entry name" value="rSAM_sf"/>
</dbReference>
<keyword evidence="7" id="KW-0663">Pyridoxal phosphate</keyword>
<keyword evidence="14" id="KW-1185">Reference proteome</keyword>
<dbReference type="SUPFAM" id="SSF102114">
    <property type="entry name" value="Radical SAM enzymes"/>
    <property type="match status" value="1"/>
</dbReference>
<comment type="cofactor">
    <cofactor evidence="2">
        <name>[4Fe-4S] cluster</name>
        <dbReference type="ChEBI" id="CHEBI:49883"/>
    </cofactor>
</comment>
<evidence type="ECO:0000256" key="8">
    <source>
        <dbReference type="ARBA" id="ARBA00023004"/>
    </source>
</evidence>
<evidence type="ECO:0000256" key="6">
    <source>
        <dbReference type="ARBA" id="ARBA00022723"/>
    </source>
</evidence>
<evidence type="ECO:0000256" key="10">
    <source>
        <dbReference type="ARBA" id="ARBA00023235"/>
    </source>
</evidence>
<reference evidence="14" key="1">
    <citation type="journal article" date="2019" name="Int. J. Syst. Evol. Microbiol.">
        <title>The Global Catalogue of Microorganisms (GCM) 10K type strain sequencing project: providing services to taxonomists for standard genome sequencing and annotation.</title>
        <authorList>
            <consortium name="The Broad Institute Genomics Platform"/>
            <consortium name="The Broad Institute Genome Sequencing Center for Infectious Disease"/>
            <person name="Wu L."/>
            <person name="Ma J."/>
        </authorList>
    </citation>
    <scope>NUCLEOTIDE SEQUENCE [LARGE SCALE GENOMIC DNA]</scope>
    <source>
        <strain evidence="14">CGMCC-1.15741</strain>
    </source>
</reference>
<dbReference type="SFLD" id="SFLDS00029">
    <property type="entry name" value="Radical_SAM"/>
    <property type="match status" value="1"/>
</dbReference>
<comment type="caution">
    <text evidence="13">The sequence shown here is derived from an EMBL/GenBank/DDBJ whole genome shotgun (WGS) entry which is preliminary data.</text>
</comment>
<evidence type="ECO:0000256" key="1">
    <source>
        <dbReference type="ARBA" id="ARBA00001933"/>
    </source>
</evidence>
<dbReference type="Proteomes" id="UP001596303">
    <property type="component" value="Unassembled WGS sequence"/>
</dbReference>
<dbReference type="EMBL" id="JBHSSW010000003">
    <property type="protein sequence ID" value="MFC6196925.1"/>
    <property type="molecule type" value="Genomic_DNA"/>
</dbReference>
<evidence type="ECO:0000256" key="4">
    <source>
        <dbReference type="ARBA" id="ARBA00022485"/>
    </source>
</evidence>
<organism evidence="13 14">
    <name type="scientific">Ponticaulis profundi</name>
    <dbReference type="NCBI Taxonomy" id="2665222"/>
    <lineage>
        <taxon>Bacteria</taxon>
        <taxon>Pseudomonadati</taxon>
        <taxon>Pseudomonadota</taxon>
        <taxon>Alphaproteobacteria</taxon>
        <taxon>Hyphomonadales</taxon>
        <taxon>Hyphomonadaceae</taxon>
        <taxon>Ponticaulis</taxon>
    </lineage>
</organism>
<keyword evidence="5" id="KW-0949">S-adenosyl-L-methionine</keyword>
<dbReference type="PROSITE" id="PS51918">
    <property type="entry name" value="RADICAL_SAM"/>
    <property type="match status" value="1"/>
</dbReference>
<feature type="region of interest" description="Disordered" evidence="11">
    <location>
        <begin position="328"/>
        <end position="351"/>
    </location>
</feature>
<evidence type="ECO:0000256" key="9">
    <source>
        <dbReference type="ARBA" id="ARBA00023014"/>
    </source>
</evidence>
<dbReference type="Gene3D" id="3.20.20.70">
    <property type="entry name" value="Aldolase class I"/>
    <property type="match status" value="1"/>
</dbReference>
<accession>A0ABW1S5I6</accession>
<evidence type="ECO:0000256" key="5">
    <source>
        <dbReference type="ARBA" id="ARBA00022691"/>
    </source>
</evidence>
<comment type="similarity">
    <text evidence="3">Belongs to the radical SAM superfamily. KamA family.</text>
</comment>
<dbReference type="PANTHER" id="PTHR30538">
    <property type="entry name" value="LYSINE 2,3-AMINOMUTASE-RELATED"/>
    <property type="match status" value="1"/>
</dbReference>
<evidence type="ECO:0000256" key="11">
    <source>
        <dbReference type="SAM" id="MobiDB-lite"/>
    </source>
</evidence>
<dbReference type="NCBIfam" id="TIGR00238">
    <property type="entry name" value="KamA family radical SAM protein"/>
    <property type="match status" value="1"/>
</dbReference>
<feature type="domain" description="Radical SAM core" evidence="12">
    <location>
        <begin position="89"/>
        <end position="303"/>
    </location>
</feature>
<comment type="cofactor">
    <cofactor evidence="1">
        <name>pyridoxal 5'-phosphate</name>
        <dbReference type="ChEBI" id="CHEBI:597326"/>
    </cofactor>
</comment>
<keyword evidence="8" id="KW-0408">Iron</keyword>
<evidence type="ECO:0000313" key="13">
    <source>
        <dbReference type="EMBL" id="MFC6196925.1"/>
    </source>
</evidence>
<dbReference type="CDD" id="cd01335">
    <property type="entry name" value="Radical_SAM"/>
    <property type="match status" value="1"/>
</dbReference>
<keyword evidence="9" id="KW-0411">Iron-sulfur</keyword>
<gene>
    <name evidence="13" type="ORF">ACFQDM_02490</name>
</gene>
<keyword evidence="10" id="KW-0413">Isomerase</keyword>
<keyword evidence="4" id="KW-0004">4Fe-4S</keyword>
<sequence length="351" mass="38476">MSQSTLKTLSALKDAALITEADAERLQPVADHYAISVTPFLANRIRDGAADDPIARMFIPTEAELDRRPEELNDPIGDESHTPVPGIVHRYPNRVLLKPVAVCPVYCRFCFRREMVGPELGDALSPKALEAALDYIRAHPDIREVIMTGGDPFMLSAKRTKALTQTISDIPHVQILRWHTRMPVADPARITPDYVDALTSTDKAVYVSVHINHIAELSDETRAAARLMSKAGIALISQSVLLNGVNDDVEALADLMEGLVAARIQPYYLHHPDLAPGTSHFRLSVERGQALYQALRDRVTGLAVPRYVIDIPGGVSKANAAGSDLATLPDGRQALRGRDGKLYPYEEPSED</sequence>